<dbReference type="RefSeq" id="WP_184610636.1">
    <property type="nucleotide sequence ID" value="NZ_BOOS01000029.1"/>
</dbReference>
<dbReference type="Proteomes" id="UP000588112">
    <property type="component" value="Unassembled WGS sequence"/>
</dbReference>
<reference evidence="1 2" key="1">
    <citation type="submission" date="2020-08" db="EMBL/GenBank/DDBJ databases">
        <title>Sequencing the genomes of 1000 actinobacteria strains.</title>
        <authorList>
            <person name="Klenk H.-P."/>
        </authorList>
    </citation>
    <scope>NUCLEOTIDE SEQUENCE [LARGE SCALE GENOMIC DNA]</scope>
    <source>
        <strain evidence="1 2">DSM 45790</strain>
    </source>
</reference>
<evidence type="ECO:0000313" key="1">
    <source>
        <dbReference type="EMBL" id="MBB5626593.1"/>
    </source>
</evidence>
<dbReference type="EMBL" id="JACHBR010000001">
    <property type="protein sequence ID" value="MBB5626593.1"/>
    <property type="molecule type" value="Genomic_DNA"/>
</dbReference>
<sequence>MTRLLTTFGDRLLTMVAPRAEAAADPTYLQCQCWDCVLWQRVCGPSGCGNWYPIGQCYVDCYIERPWTC</sequence>
<proteinExistence type="predicted"/>
<keyword evidence="2" id="KW-1185">Reference proteome</keyword>
<protein>
    <submittedName>
        <fullName evidence="1">Uncharacterized protein</fullName>
    </submittedName>
</protein>
<gene>
    <name evidence="1" type="ORF">BJ981_002292</name>
</gene>
<organism evidence="1 2">
    <name type="scientific">Sphaerisporangium krabiense</name>
    <dbReference type="NCBI Taxonomy" id="763782"/>
    <lineage>
        <taxon>Bacteria</taxon>
        <taxon>Bacillati</taxon>
        <taxon>Actinomycetota</taxon>
        <taxon>Actinomycetes</taxon>
        <taxon>Streptosporangiales</taxon>
        <taxon>Streptosporangiaceae</taxon>
        <taxon>Sphaerisporangium</taxon>
    </lineage>
</organism>
<comment type="caution">
    <text evidence="1">The sequence shown here is derived from an EMBL/GenBank/DDBJ whole genome shotgun (WGS) entry which is preliminary data.</text>
</comment>
<dbReference type="AlphaFoldDB" id="A0A7W8Z3Y1"/>
<evidence type="ECO:0000313" key="2">
    <source>
        <dbReference type="Proteomes" id="UP000588112"/>
    </source>
</evidence>
<accession>A0A7W8Z3Y1</accession>
<name>A0A7W8Z3Y1_9ACTN</name>